<dbReference type="Proteomes" id="UP001589733">
    <property type="component" value="Unassembled WGS sequence"/>
</dbReference>
<proteinExistence type="predicted"/>
<dbReference type="InterPro" id="IPR001584">
    <property type="entry name" value="Integrase_cat-core"/>
</dbReference>
<dbReference type="SUPFAM" id="SSF53098">
    <property type="entry name" value="Ribonuclease H-like"/>
    <property type="match status" value="1"/>
</dbReference>
<feature type="non-terminal residue" evidence="2">
    <location>
        <position position="1"/>
    </location>
</feature>
<protein>
    <submittedName>
        <fullName evidence="2">IS3 family transposase</fullName>
    </submittedName>
</protein>
<feature type="domain" description="Integrase catalytic" evidence="1">
    <location>
        <begin position="1"/>
        <end position="74"/>
    </location>
</feature>
<dbReference type="InterPro" id="IPR036397">
    <property type="entry name" value="RNaseH_sf"/>
</dbReference>
<dbReference type="PANTHER" id="PTHR46889">
    <property type="entry name" value="TRANSPOSASE INSF FOR INSERTION SEQUENCE IS3B-RELATED"/>
    <property type="match status" value="1"/>
</dbReference>
<evidence type="ECO:0000313" key="3">
    <source>
        <dbReference type="Proteomes" id="UP001589733"/>
    </source>
</evidence>
<reference evidence="2 3" key="1">
    <citation type="submission" date="2024-09" db="EMBL/GenBank/DDBJ databases">
        <authorList>
            <person name="Sun Q."/>
            <person name="Mori K."/>
        </authorList>
    </citation>
    <scope>NUCLEOTIDE SEQUENCE [LARGE SCALE GENOMIC DNA]</scope>
    <source>
        <strain evidence="2 3">JCM 13503</strain>
    </source>
</reference>
<comment type="caution">
    <text evidence="2">The sequence shown here is derived from an EMBL/GenBank/DDBJ whole genome shotgun (WGS) entry which is preliminary data.</text>
</comment>
<dbReference type="Gene3D" id="3.30.420.10">
    <property type="entry name" value="Ribonuclease H-like superfamily/Ribonuclease H"/>
    <property type="match status" value="1"/>
</dbReference>
<keyword evidence="3" id="KW-1185">Reference proteome</keyword>
<dbReference type="RefSeq" id="WP_380012124.1">
    <property type="nucleotide sequence ID" value="NZ_JBHLYR010000048.1"/>
</dbReference>
<gene>
    <name evidence="2" type="ORF">ACFFLM_15570</name>
</gene>
<evidence type="ECO:0000259" key="1">
    <source>
        <dbReference type="PROSITE" id="PS50994"/>
    </source>
</evidence>
<accession>A0ABV6B0W1</accession>
<organism evidence="2 3">
    <name type="scientific">Deinococcus oregonensis</name>
    <dbReference type="NCBI Taxonomy" id="1805970"/>
    <lineage>
        <taxon>Bacteria</taxon>
        <taxon>Thermotogati</taxon>
        <taxon>Deinococcota</taxon>
        <taxon>Deinococci</taxon>
        <taxon>Deinococcales</taxon>
        <taxon>Deinococcaceae</taxon>
        <taxon>Deinococcus</taxon>
    </lineage>
</organism>
<dbReference type="PANTHER" id="PTHR46889:SF4">
    <property type="entry name" value="TRANSPOSASE INSO FOR INSERTION SEQUENCE ELEMENT IS911B-RELATED"/>
    <property type="match status" value="1"/>
</dbReference>
<dbReference type="InterPro" id="IPR012337">
    <property type="entry name" value="RNaseH-like_sf"/>
</dbReference>
<dbReference type="EMBL" id="JBHLYR010000048">
    <property type="protein sequence ID" value="MFB9993387.1"/>
    <property type="molecule type" value="Genomic_DNA"/>
</dbReference>
<dbReference type="Pfam" id="PF13333">
    <property type="entry name" value="rve_2"/>
    <property type="match status" value="1"/>
</dbReference>
<evidence type="ECO:0000313" key="2">
    <source>
        <dbReference type="EMBL" id="MFB9993387.1"/>
    </source>
</evidence>
<name>A0ABV6B0W1_9DEIO</name>
<sequence length="76" mass="8940">AQGSMSRKGNCWDNSVLESFFSSLKRELLDPAPFESRTVARQAIFEYIEVFYNRRRRHSTLDYLTPYEFERQAGVA</sequence>
<dbReference type="PROSITE" id="PS50994">
    <property type="entry name" value="INTEGRASE"/>
    <property type="match status" value="1"/>
</dbReference>
<dbReference type="InterPro" id="IPR050900">
    <property type="entry name" value="Transposase_IS3/IS150/IS904"/>
</dbReference>